<dbReference type="AlphaFoldDB" id="A0A069PWX3"/>
<dbReference type="Pfam" id="PF13614">
    <property type="entry name" value="AAA_31"/>
    <property type="match status" value="1"/>
</dbReference>
<dbReference type="InterPro" id="IPR027417">
    <property type="entry name" value="P-loop_NTPase"/>
</dbReference>
<gene>
    <name evidence="3" type="ORF">BG61_14195</name>
</gene>
<keyword evidence="4" id="KW-1185">Reference proteome</keyword>
<dbReference type="EMBL" id="JFHC01000022">
    <property type="protein sequence ID" value="KDR41871.1"/>
    <property type="molecule type" value="Genomic_DNA"/>
</dbReference>
<dbReference type="STRING" id="60547.GCA_000751215_03894"/>
<proteinExistence type="predicted"/>
<dbReference type="SUPFAM" id="SSF52540">
    <property type="entry name" value="P-loop containing nucleoside triphosphate hydrolases"/>
    <property type="match status" value="1"/>
</dbReference>
<evidence type="ECO:0000313" key="3">
    <source>
        <dbReference type="EMBL" id="KDR41871.1"/>
    </source>
</evidence>
<dbReference type="InterPro" id="IPR025669">
    <property type="entry name" value="AAA_dom"/>
</dbReference>
<accession>A0A069PWX3</accession>
<dbReference type="PANTHER" id="PTHR13696">
    <property type="entry name" value="P-LOOP CONTAINING NUCLEOSIDE TRIPHOSPHATE HYDROLASE"/>
    <property type="match status" value="1"/>
</dbReference>
<dbReference type="Proteomes" id="UP000027466">
    <property type="component" value="Unassembled WGS sequence"/>
</dbReference>
<organism evidence="3 4">
    <name type="scientific">Caballeronia glathei</name>
    <dbReference type="NCBI Taxonomy" id="60547"/>
    <lineage>
        <taxon>Bacteria</taxon>
        <taxon>Pseudomonadati</taxon>
        <taxon>Pseudomonadota</taxon>
        <taxon>Betaproteobacteria</taxon>
        <taxon>Burkholderiales</taxon>
        <taxon>Burkholderiaceae</taxon>
        <taxon>Caballeronia</taxon>
    </lineage>
</organism>
<evidence type="ECO:0000259" key="2">
    <source>
        <dbReference type="Pfam" id="PF13614"/>
    </source>
</evidence>
<dbReference type="RefSeq" id="WP_035934426.1">
    <property type="nucleotide sequence ID" value="NZ_CADFFX010000010.1"/>
</dbReference>
<dbReference type="CDD" id="cd02042">
    <property type="entry name" value="ParAB_family"/>
    <property type="match status" value="1"/>
</dbReference>
<dbReference type="Gene3D" id="3.40.50.300">
    <property type="entry name" value="P-loop containing nucleotide triphosphate hydrolases"/>
    <property type="match status" value="1"/>
</dbReference>
<dbReference type="InterPro" id="IPR050678">
    <property type="entry name" value="DNA_Partitioning_ATPase"/>
</dbReference>
<feature type="domain" description="AAA" evidence="2">
    <location>
        <begin position="113"/>
        <end position="291"/>
    </location>
</feature>
<evidence type="ECO:0000256" key="1">
    <source>
        <dbReference type="SAM" id="MobiDB-lite"/>
    </source>
</evidence>
<feature type="region of interest" description="Disordered" evidence="1">
    <location>
        <begin position="30"/>
        <end position="49"/>
    </location>
</feature>
<comment type="caution">
    <text evidence="3">The sequence shown here is derived from an EMBL/GenBank/DDBJ whole genome shotgun (WGS) entry which is preliminary data.</text>
</comment>
<reference evidence="3 4" key="1">
    <citation type="submission" date="2014-03" db="EMBL/GenBank/DDBJ databases">
        <title>Draft Genome Sequences of Four Burkholderia Strains.</title>
        <authorList>
            <person name="Liu X.Y."/>
            <person name="Li C.X."/>
            <person name="Xu J.H."/>
        </authorList>
    </citation>
    <scope>NUCLEOTIDE SEQUENCE [LARGE SCALE GENOMIC DNA]</scope>
    <source>
        <strain evidence="3 4">DSM 50014</strain>
    </source>
</reference>
<name>A0A069PWX3_9BURK</name>
<evidence type="ECO:0000313" key="4">
    <source>
        <dbReference type="Proteomes" id="UP000027466"/>
    </source>
</evidence>
<sequence length="397" mass="43736">MLAKGSLLRPANSEALWELANRATGVLGKVNESAQEPLEKKTPPSQTGPSLMKLCGLSQHTYKFYLKDGAGVELPSGTSRGHGRSREFNFEETKAWLRHCKALPRKPANVEAAVITTSNFKGGASKTSTTISIGQGLNLLHDLKVLFIDLDAQGSLTQLFGIIPDAHVTRDQTAEPLFEGEEEDLRYAVRETYWPGLDLVAAGPALYNAEFFLPSRTKDDPTFQFWEVLRRGLGPLRSQYDVILIDTPPSLSYTTINAMIAADGLIVPIVPEPLDFASSAQFWNLFADVSTALGAYGKEKQFEFIDILLSKVENSSVTVPVRGWLSESYGDFILPLEIPKTSVLSNSNAEFKSVYEVSEYAGSAQTFSRAREAYDALVDHVHAQIVELWQKRSGESE</sequence>
<dbReference type="PANTHER" id="PTHR13696:SF52">
    <property type="entry name" value="PARA FAMILY PROTEIN CT_582"/>
    <property type="match status" value="1"/>
</dbReference>
<protein>
    <submittedName>
        <fullName evidence="3">Cobyrinic acid a,c-diamide synthase</fullName>
    </submittedName>
</protein>